<feature type="transmembrane region" description="Helical" evidence="1">
    <location>
        <begin position="323"/>
        <end position="341"/>
    </location>
</feature>
<keyword evidence="1" id="KW-0472">Membrane</keyword>
<reference evidence="2" key="1">
    <citation type="submission" date="2020-04" db="EMBL/GenBank/DDBJ databases">
        <authorList>
            <person name="Zhang T."/>
        </authorList>
    </citation>
    <scope>NUCLEOTIDE SEQUENCE</scope>
    <source>
        <strain evidence="2">HKST-UBA17</strain>
    </source>
</reference>
<accession>A0A955I0I5</accession>
<protein>
    <submittedName>
        <fullName evidence="2">Uncharacterized protein</fullName>
    </submittedName>
</protein>
<evidence type="ECO:0000313" key="3">
    <source>
        <dbReference type="Proteomes" id="UP000741282"/>
    </source>
</evidence>
<feature type="transmembrane region" description="Helical" evidence="1">
    <location>
        <begin position="20"/>
        <end position="41"/>
    </location>
</feature>
<feature type="transmembrane region" description="Helical" evidence="1">
    <location>
        <begin position="353"/>
        <end position="375"/>
    </location>
</feature>
<feature type="transmembrane region" description="Helical" evidence="1">
    <location>
        <begin position="427"/>
        <end position="450"/>
    </location>
</feature>
<evidence type="ECO:0000256" key="1">
    <source>
        <dbReference type="SAM" id="Phobius"/>
    </source>
</evidence>
<dbReference type="Proteomes" id="UP000741282">
    <property type="component" value="Unassembled WGS sequence"/>
</dbReference>
<keyword evidence="1" id="KW-1133">Transmembrane helix</keyword>
<sequence>MNIKIKRILPKSFDLKRYSVILGLSLITTIMLASALIAMPYTEKISSKLQYDLNLKENSYKARRYTVELDLTNEDPDKVEQKIVRTKDIIMKRLLDYGVESVSITEANDTDPSDDITAEVSNEGIPVETTGLQDDTSGDKEQKRYLDIQVDTSKDIDIISQIIRSRSFIRIVTPKEDVDFNNPDDQIAQYLPDNYNDTKFTRYSFRNIAIKELPTSTGGTAYFGIYKVNPTDKGDFLDLLDKYAGQRIGIEIDGFVSPTLVPSQFDRGAQTNRSVNPEFAPVVGQNRSEAQIADILLNSGVIPLQYSVTDEVDLASSVIKPDYPTALFAILAGVIATIGFIGFRNRKEQEETVIFFLSAIGTLSVWITYLKFFYLPVDLDVMILTGFILIYLVKLFTYRRKGTFELEIVVLATSIMFVWLTGGYTDLLAKAVLEVALFALIIVNMMGYYINNIRRYLLK</sequence>
<reference evidence="2" key="2">
    <citation type="journal article" date="2021" name="Microbiome">
        <title>Successional dynamics and alternative stable states in a saline activated sludge microbial community over 9 years.</title>
        <authorList>
            <person name="Wang Y."/>
            <person name="Ye J."/>
            <person name="Ju F."/>
            <person name="Liu L."/>
            <person name="Boyd J.A."/>
            <person name="Deng Y."/>
            <person name="Parks D.H."/>
            <person name="Jiang X."/>
            <person name="Yin X."/>
            <person name="Woodcroft B.J."/>
            <person name="Tyson G.W."/>
            <person name="Hugenholtz P."/>
            <person name="Polz M.F."/>
            <person name="Zhang T."/>
        </authorList>
    </citation>
    <scope>NUCLEOTIDE SEQUENCE</scope>
    <source>
        <strain evidence="2">HKST-UBA17</strain>
    </source>
</reference>
<proteinExistence type="predicted"/>
<keyword evidence="1" id="KW-0812">Transmembrane</keyword>
<feature type="transmembrane region" description="Helical" evidence="1">
    <location>
        <begin position="381"/>
        <end position="397"/>
    </location>
</feature>
<name>A0A955I0I5_9BACT</name>
<gene>
    <name evidence="2" type="ORF">KC685_02250</name>
</gene>
<dbReference type="AlphaFoldDB" id="A0A955I0I5"/>
<organism evidence="2 3">
    <name type="scientific">Candidatus Dojkabacteria bacterium</name>
    <dbReference type="NCBI Taxonomy" id="2099670"/>
    <lineage>
        <taxon>Bacteria</taxon>
        <taxon>Candidatus Dojkabacteria</taxon>
    </lineage>
</organism>
<comment type="caution">
    <text evidence="2">The sequence shown here is derived from an EMBL/GenBank/DDBJ whole genome shotgun (WGS) entry which is preliminary data.</text>
</comment>
<feature type="transmembrane region" description="Helical" evidence="1">
    <location>
        <begin position="404"/>
        <end position="421"/>
    </location>
</feature>
<dbReference type="EMBL" id="JAGQLN010000006">
    <property type="protein sequence ID" value="MCA9376720.1"/>
    <property type="molecule type" value="Genomic_DNA"/>
</dbReference>
<evidence type="ECO:0000313" key="2">
    <source>
        <dbReference type="EMBL" id="MCA9376720.1"/>
    </source>
</evidence>